<dbReference type="Pfam" id="PF13365">
    <property type="entry name" value="Trypsin_2"/>
    <property type="match status" value="1"/>
</dbReference>
<keyword evidence="2" id="KW-1185">Reference proteome</keyword>
<reference evidence="1 2" key="1">
    <citation type="submission" date="2024-04" db="EMBL/GenBank/DDBJ databases">
        <title>Human intestinal bacterial collection.</title>
        <authorList>
            <person name="Pauvert C."/>
            <person name="Hitch T.C.A."/>
            <person name="Clavel T."/>
        </authorList>
    </citation>
    <scope>NUCLEOTIDE SEQUENCE [LARGE SCALE GENOMIC DNA]</scope>
    <source>
        <strain evidence="1 2">CLA-AA-H145</strain>
    </source>
</reference>
<protein>
    <submittedName>
        <fullName evidence="1">Serine protease</fullName>
    </submittedName>
</protein>
<organism evidence="1 2">
    <name type="scientific">Hallella faecis</name>
    <dbReference type="NCBI Taxonomy" id="2841596"/>
    <lineage>
        <taxon>Bacteria</taxon>
        <taxon>Pseudomonadati</taxon>
        <taxon>Bacteroidota</taxon>
        <taxon>Bacteroidia</taxon>
        <taxon>Bacteroidales</taxon>
        <taxon>Prevotellaceae</taxon>
        <taxon>Hallella</taxon>
    </lineage>
</organism>
<evidence type="ECO:0000313" key="2">
    <source>
        <dbReference type="Proteomes" id="UP001487296"/>
    </source>
</evidence>
<dbReference type="Proteomes" id="UP001487296">
    <property type="component" value="Unassembled WGS sequence"/>
</dbReference>
<dbReference type="InterPro" id="IPR009003">
    <property type="entry name" value="Peptidase_S1_PA"/>
</dbReference>
<sequence>MKKAILLITTLLALVSCSERTPQDLFDEDKSGVVLILNEYYYTMKLPNGNTLYFTGIDDDGSLENLSVDYNDIKGKRQTLSGTGFFIDKQGTIMTNRHVAQPAIDKKAVKESYNSLVASLKAYFGAQMEELADQYRTLENQKSDCVSFDFYGNAYQDEEKLQAITTQQGELEEQFNQLRDVRESMNDHVSLDELQIAVVCEVGIAYNNTYVTSSSDLLDKNPCVVTKVSGKEDTDLALIQLKNKTTPEGAYVFNTDGKADVGLVAKVKDLFSSHNDEILQIDQQLYMIGYNAGPVLANTKQGIQVQMTSGKVTQLPDGDRLLYSIPTVQGSSGSPVIDSQGRLVAVNFAKLAASDNFNFGIPLNKVKAFLKP</sequence>
<comment type="caution">
    <text evidence="1">The sequence shown here is derived from an EMBL/GenBank/DDBJ whole genome shotgun (WGS) entry which is preliminary data.</text>
</comment>
<dbReference type="PANTHER" id="PTHR43019:SF23">
    <property type="entry name" value="PROTEASE DO-LIKE 5, CHLOROPLASTIC"/>
    <property type="match status" value="1"/>
</dbReference>
<dbReference type="SUPFAM" id="SSF50494">
    <property type="entry name" value="Trypsin-like serine proteases"/>
    <property type="match status" value="1"/>
</dbReference>
<keyword evidence="1" id="KW-0378">Hydrolase</keyword>
<dbReference type="RefSeq" id="WP_215760538.1">
    <property type="nucleotide sequence ID" value="NZ_JAHKBE010000050.1"/>
</dbReference>
<dbReference type="Gene3D" id="2.40.10.10">
    <property type="entry name" value="Trypsin-like serine proteases"/>
    <property type="match status" value="2"/>
</dbReference>
<name>A0ABV1FSQ9_9BACT</name>
<dbReference type="InterPro" id="IPR043504">
    <property type="entry name" value="Peptidase_S1_PA_chymotrypsin"/>
</dbReference>
<evidence type="ECO:0000313" key="1">
    <source>
        <dbReference type="EMBL" id="MEQ2487451.1"/>
    </source>
</evidence>
<gene>
    <name evidence="1" type="ORF">AAAT34_10425</name>
</gene>
<dbReference type="EMBL" id="JBBNFP010000048">
    <property type="protein sequence ID" value="MEQ2487451.1"/>
    <property type="molecule type" value="Genomic_DNA"/>
</dbReference>
<dbReference type="PROSITE" id="PS51257">
    <property type="entry name" value="PROKAR_LIPOPROTEIN"/>
    <property type="match status" value="1"/>
</dbReference>
<keyword evidence="1" id="KW-0645">Protease</keyword>
<dbReference type="PANTHER" id="PTHR43019">
    <property type="entry name" value="SERINE ENDOPROTEASE DEGS"/>
    <property type="match status" value="1"/>
</dbReference>
<proteinExistence type="predicted"/>
<dbReference type="GO" id="GO:0008233">
    <property type="term" value="F:peptidase activity"/>
    <property type="evidence" value="ECO:0007669"/>
    <property type="project" value="UniProtKB-KW"/>
</dbReference>
<accession>A0ABV1FSQ9</accession>
<dbReference type="GO" id="GO:0006508">
    <property type="term" value="P:proteolysis"/>
    <property type="evidence" value="ECO:0007669"/>
    <property type="project" value="UniProtKB-KW"/>
</dbReference>